<dbReference type="STRING" id="93759.A0A1R3K9H9"/>
<evidence type="ECO:0000256" key="4">
    <source>
        <dbReference type="ARBA" id="ARBA00022989"/>
    </source>
</evidence>
<evidence type="ECO:0000256" key="2">
    <source>
        <dbReference type="ARBA" id="ARBA00022692"/>
    </source>
</evidence>
<dbReference type="Pfam" id="PF01453">
    <property type="entry name" value="B_lectin"/>
    <property type="match status" value="1"/>
</dbReference>
<comment type="caution">
    <text evidence="12">The sequence shown here is derived from an EMBL/GenBank/DDBJ whole genome shotgun (WGS) entry which is preliminary data.</text>
</comment>
<evidence type="ECO:0000313" key="13">
    <source>
        <dbReference type="Proteomes" id="UP000187203"/>
    </source>
</evidence>
<evidence type="ECO:0000259" key="11">
    <source>
        <dbReference type="PROSITE" id="PS50948"/>
    </source>
</evidence>
<dbReference type="PANTHER" id="PTHR32444">
    <property type="entry name" value="BULB-TYPE LECTIN DOMAIN-CONTAINING PROTEIN"/>
    <property type="match status" value="1"/>
</dbReference>
<dbReference type="CDD" id="cd00054">
    <property type="entry name" value="EGF_CA"/>
    <property type="match status" value="1"/>
</dbReference>
<evidence type="ECO:0000259" key="10">
    <source>
        <dbReference type="PROSITE" id="PS50927"/>
    </source>
</evidence>
<evidence type="ECO:0000256" key="3">
    <source>
        <dbReference type="ARBA" id="ARBA00022729"/>
    </source>
</evidence>
<dbReference type="PROSITE" id="PS50927">
    <property type="entry name" value="BULB_LECTIN"/>
    <property type="match status" value="1"/>
</dbReference>
<dbReference type="InterPro" id="IPR021820">
    <property type="entry name" value="S-locus_recpt_kinase_C"/>
</dbReference>
<keyword evidence="4 8" id="KW-1133">Transmembrane helix</keyword>
<evidence type="ECO:0000256" key="5">
    <source>
        <dbReference type="ARBA" id="ARBA00023136"/>
    </source>
</evidence>
<evidence type="ECO:0000256" key="7">
    <source>
        <dbReference type="ARBA" id="ARBA00023180"/>
    </source>
</evidence>
<dbReference type="Pfam" id="PF00069">
    <property type="entry name" value="Pkinase"/>
    <property type="match status" value="1"/>
</dbReference>
<accession>A0A1R3K9H9</accession>
<keyword evidence="7" id="KW-0325">Glycoprotein</keyword>
<dbReference type="EMBL" id="AWUE01014443">
    <property type="protein sequence ID" value="OMP03699.1"/>
    <property type="molecule type" value="Genomic_DNA"/>
</dbReference>
<keyword evidence="6" id="KW-1015">Disulfide bond</keyword>
<dbReference type="InterPro" id="IPR036426">
    <property type="entry name" value="Bulb-type_lectin_dom_sf"/>
</dbReference>
<feature type="domain" description="Protein kinase" evidence="9">
    <location>
        <begin position="324"/>
        <end position="641"/>
    </location>
</feature>
<feature type="domain" description="Apple" evidence="11">
    <location>
        <begin position="254"/>
        <end position="339"/>
    </location>
</feature>
<dbReference type="CDD" id="cd01098">
    <property type="entry name" value="PAN_AP_plant"/>
    <property type="match status" value="1"/>
</dbReference>
<dbReference type="PROSITE" id="PS50948">
    <property type="entry name" value="PAN"/>
    <property type="match status" value="1"/>
</dbReference>
<evidence type="ECO:0000256" key="6">
    <source>
        <dbReference type="ARBA" id="ARBA00023157"/>
    </source>
</evidence>
<dbReference type="Pfam" id="PF08276">
    <property type="entry name" value="PAN_2"/>
    <property type="match status" value="1"/>
</dbReference>
<proteinExistence type="predicted"/>
<dbReference type="SUPFAM" id="SSF51110">
    <property type="entry name" value="alpha-D-mannose-specific plant lectins"/>
    <property type="match status" value="1"/>
</dbReference>
<dbReference type="InterPro" id="IPR001480">
    <property type="entry name" value="Bulb-type_lectin_dom"/>
</dbReference>
<dbReference type="InterPro" id="IPR003609">
    <property type="entry name" value="Pan_app"/>
</dbReference>
<dbReference type="OrthoDB" id="1910371at2759"/>
<comment type="subcellular location">
    <subcellularLocation>
        <location evidence="1">Membrane</location>
        <topology evidence="1">Single-pass membrane protein</topology>
    </subcellularLocation>
</comment>
<gene>
    <name evidence="12" type="ORF">COLO4_10259</name>
</gene>
<dbReference type="InterPro" id="IPR000858">
    <property type="entry name" value="S_locus_glycoprot_dom"/>
</dbReference>
<keyword evidence="3" id="KW-0732">Signal</keyword>
<keyword evidence="5 8" id="KW-0472">Membrane</keyword>
<dbReference type="GO" id="GO:0016020">
    <property type="term" value="C:membrane"/>
    <property type="evidence" value="ECO:0007669"/>
    <property type="project" value="UniProtKB-SubCell"/>
</dbReference>
<dbReference type="InterPro" id="IPR011009">
    <property type="entry name" value="Kinase-like_dom_sf"/>
</dbReference>
<dbReference type="SMART" id="SM00473">
    <property type="entry name" value="PAN_AP"/>
    <property type="match status" value="1"/>
</dbReference>
<dbReference type="InterPro" id="IPR000719">
    <property type="entry name" value="Prot_kinase_dom"/>
</dbReference>
<keyword evidence="13" id="KW-1185">Reference proteome</keyword>
<protein>
    <submittedName>
        <fullName evidence="12">S-locus glycoprotein</fullName>
    </submittedName>
</protein>
<dbReference type="Proteomes" id="UP000187203">
    <property type="component" value="Unassembled WGS sequence"/>
</dbReference>
<dbReference type="PANTHER" id="PTHR32444:SF250">
    <property type="entry name" value="NON-SPECIFIC SERINE_THREONINE PROTEIN KINASE"/>
    <property type="match status" value="1"/>
</dbReference>
<dbReference type="Gene3D" id="3.30.200.20">
    <property type="entry name" value="Phosphorylase Kinase, domain 1"/>
    <property type="match status" value="1"/>
</dbReference>
<dbReference type="Gene3D" id="1.10.510.10">
    <property type="entry name" value="Transferase(Phosphotransferase) domain 1"/>
    <property type="match status" value="1"/>
</dbReference>
<dbReference type="GO" id="GO:0004674">
    <property type="term" value="F:protein serine/threonine kinase activity"/>
    <property type="evidence" value="ECO:0007669"/>
    <property type="project" value="InterPro"/>
</dbReference>
<organism evidence="12 13">
    <name type="scientific">Corchorus olitorius</name>
    <dbReference type="NCBI Taxonomy" id="93759"/>
    <lineage>
        <taxon>Eukaryota</taxon>
        <taxon>Viridiplantae</taxon>
        <taxon>Streptophyta</taxon>
        <taxon>Embryophyta</taxon>
        <taxon>Tracheophyta</taxon>
        <taxon>Spermatophyta</taxon>
        <taxon>Magnoliopsida</taxon>
        <taxon>eudicotyledons</taxon>
        <taxon>Gunneridae</taxon>
        <taxon>Pentapetalae</taxon>
        <taxon>rosids</taxon>
        <taxon>malvids</taxon>
        <taxon>Malvales</taxon>
        <taxon>Malvaceae</taxon>
        <taxon>Grewioideae</taxon>
        <taxon>Apeibeae</taxon>
        <taxon>Corchorus</taxon>
    </lineage>
</organism>
<reference evidence="13" key="1">
    <citation type="submission" date="2013-09" db="EMBL/GenBank/DDBJ databases">
        <title>Corchorus olitorius genome sequencing.</title>
        <authorList>
            <person name="Alam M."/>
            <person name="Haque M.S."/>
            <person name="Islam M.S."/>
            <person name="Emdad E.M."/>
            <person name="Islam M.M."/>
            <person name="Ahmed B."/>
            <person name="Halim A."/>
            <person name="Hossen Q.M.M."/>
            <person name="Hossain M.Z."/>
            <person name="Ahmed R."/>
            <person name="Khan M.M."/>
            <person name="Islam R."/>
            <person name="Rashid M.M."/>
            <person name="Khan S.A."/>
            <person name="Rahman M.S."/>
            <person name="Alam M."/>
            <person name="Yahiya A.S."/>
            <person name="Khan M.S."/>
            <person name="Azam M.S."/>
            <person name="Haque T."/>
            <person name="Lashkar M.Z.H."/>
            <person name="Akhand A.I."/>
            <person name="Morshed G."/>
            <person name="Roy S."/>
            <person name="Uddin K.S."/>
            <person name="Rabeya T."/>
            <person name="Hossain A.S."/>
            <person name="Chowdhury A."/>
            <person name="Snigdha A.R."/>
            <person name="Mortoza M.S."/>
            <person name="Matin S.A."/>
            <person name="Hoque S.M.E."/>
            <person name="Islam M.K."/>
            <person name="Roy D.K."/>
            <person name="Haider R."/>
            <person name="Moosa M.M."/>
            <person name="Elias S.M."/>
            <person name="Hasan A.M."/>
            <person name="Jahan S."/>
            <person name="Shafiuddin M."/>
            <person name="Mahmood N."/>
            <person name="Shommy N.S."/>
        </authorList>
    </citation>
    <scope>NUCLEOTIDE SEQUENCE [LARGE SCALE GENOMIC DNA]</scope>
    <source>
        <strain evidence="13">cv. O-4</strain>
    </source>
</reference>
<dbReference type="Pfam" id="PF00954">
    <property type="entry name" value="S_locus_glycop"/>
    <property type="match status" value="1"/>
</dbReference>
<keyword evidence="2 8" id="KW-0812">Transmembrane</keyword>
<dbReference type="Pfam" id="PF11883">
    <property type="entry name" value="DUF3403"/>
    <property type="match status" value="1"/>
</dbReference>
<dbReference type="PROSITE" id="PS50011">
    <property type="entry name" value="PROTEIN_KINASE_DOM"/>
    <property type="match status" value="1"/>
</dbReference>
<evidence type="ECO:0000256" key="8">
    <source>
        <dbReference type="SAM" id="Phobius"/>
    </source>
</evidence>
<dbReference type="GO" id="GO:0048544">
    <property type="term" value="P:recognition of pollen"/>
    <property type="evidence" value="ECO:0007669"/>
    <property type="project" value="InterPro"/>
</dbReference>
<evidence type="ECO:0000259" key="9">
    <source>
        <dbReference type="PROSITE" id="PS50011"/>
    </source>
</evidence>
<dbReference type="Gene3D" id="2.90.10.10">
    <property type="entry name" value="Bulb-type lectin domain"/>
    <property type="match status" value="1"/>
</dbReference>
<dbReference type="SUPFAM" id="SSF56112">
    <property type="entry name" value="Protein kinase-like (PK-like)"/>
    <property type="match status" value="1"/>
</dbReference>
<evidence type="ECO:0000256" key="1">
    <source>
        <dbReference type="ARBA" id="ARBA00004167"/>
    </source>
</evidence>
<name>A0A1R3K9H9_9ROSI</name>
<dbReference type="AlphaFoldDB" id="A0A1R3K9H9"/>
<sequence length="676" mass="75695">MIAGDGNLKLTNDMQGKNTVWSTEVAVQSPNNLVAVLLDVGNLVLKDNSSGDILWESFSNPGDTFLPGMKIGINLKTGEKRFLISSKSNENPSPGSFVGGVVAESAPIIEAFIWKNGNHSYWRSGQWNGVKFIGIPQMNAVYLNGMGLLSNSQEGTWYFTLNDFNNSLIRFLYVSPLGSLQIINWDEGSNDWNVGLEVPDNECDIYGACGPNGICNKDKSPICKCWQGFEPKSYQQWNRGNWTDGCVRRIELLCDKDHNKPDGFLKLSGVKLPDLSQYHKPREITEEGTEESCRFWCLNNCSCMAYGFVTGIGCMFWTGDLMDVQSFSYGGEDLFIRVAYAELGKKKKNRSKVIFPVAASSTFIIVCTFLVYGFLRWRVANRKGKTREALQESDNFANAINPLRETPKEKAGTNMIKQKDSLIFEFKDGKLHNGKEIAVKRLSSHSGQGMEEFKNEIVLISKLQHRNLVRLLGCCVEGEEKLLIYEYMPNKSLDSFLFDFGLARTFQKTQDLGNTHRVVGTLGYMPPEYIMGGRFSEKSDVFSFGVLVLEIVSGERISGFQNDEHLNLLSYAWRSWCEDRVVDLIDKGLEEDSICLVEVKRCVHVGLLCVQENPADRPNMPIVILQLNGGTELPQPKQPAFVFQSSRDDSSHGQGSNSDCKKCSINEVTFSATEAR</sequence>
<feature type="transmembrane region" description="Helical" evidence="8">
    <location>
        <begin position="353"/>
        <end position="375"/>
    </location>
</feature>
<dbReference type="GO" id="GO:0005524">
    <property type="term" value="F:ATP binding"/>
    <property type="evidence" value="ECO:0007669"/>
    <property type="project" value="InterPro"/>
</dbReference>
<evidence type="ECO:0000313" key="12">
    <source>
        <dbReference type="EMBL" id="OMP03699.1"/>
    </source>
</evidence>
<feature type="domain" description="Bulb-type lectin" evidence="10">
    <location>
        <begin position="1"/>
        <end position="58"/>
    </location>
</feature>
<dbReference type="FunFam" id="3.30.200.20:FF:000910">
    <property type="entry name" value="Cysteine-rich receptor-like protein kinase 11"/>
    <property type="match status" value="1"/>
</dbReference>